<dbReference type="Proteomes" id="UP001235269">
    <property type="component" value="Unassembled WGS sequence"/>
</dbReference>
<gene>
    <name evidence="2" type="ORF">QO005_001864</name>
</gene>
<protein>
    <recommendedName>
        <fullName evidence="4">Propionyl-coenzyme A carboxylase alpha polypeptide</fullName>
    </recommendedName>
</protein>
<evidence type="ECO:0000256" key="1">
    <source>
        <dbReference type="SAM" id="MobiDB-lite"/>
    </source>
</evidence>
<proteinExistence type="predicted"/>
<feature type="region of interest" description="Disordered" evidence="1">
    <location>
        <begin position="1"/>
        <end position="29"/>
    </location>
</feature>
<dbReference type="RefSeq" id="WP_307157707.1">
    <property type="nucleotide sequence ID" value="NZ_JAUSWH010000004.1"/>
</dbReference>
<evidence type="ECO:0000313" key="2">
    <source>
        <dbReference type="EMBL" id="MDQ0455530.1"/>
    </source>
</evidence>
<accession>A0ABU0IBE2</accession>
<reference evidence="2 3" key="1">
    <citation type="submission" date="2023-07" db="EMBL/GenBank/DDBJ databases">
        <title>Genomic Encyclopedia of Type Strains, Phase IV (KMG-IV): sequencing the most valuable type-strain genomes for metagenomic binning, comparative biology and taxonomic classification.</title>
        <authorList>
            <person name="Goeker M."/>
        </authorList>
    </citation>
    <scope>NUCLEOTIDE SEQUENCE [LARGE SCALE GENOMIC DNA]</scope>
    <source>
        <strain evidence="2 3">DSM 100301</strain>
    </source>
</reference>
<sequence>MVFYSSERPAPSAFGAGTGRTGLDPNGGALQTGSIVKRPCLRPHERLILRSACPPL</sequence>
<comment type="caution">
    <text evidence="2">The sequence shown here is derived from an EMBL/GenBank/DDBJ whole genome shotgun (WGS) entry which is preliminary data.</text>
</comment>
<evidence type="ECO:0008006" key="4">
    <source>
        <dbReference type="Google" id="ProtNLM"/>
    </source>
</evidence>
<organism evidence="2 3">
    <name type="scientific">Rhizobium paknamense</name>
    <dbReference type="NCBI Taxonomy" id="1206817"/>
    <lineage>
        <taxon>Bacteria</taxon>
        <taxon>Pseudomonadati</taxon>
        <taxon>Pseudomonadota</taxon>
        <taxon>Alphaproteobacteria</taxon>
        <taxon>Hyphomicrobiales</taxon>
        <taxon>Rhizobiaceae</taxon>
        <taxon>Rhizobium/Agrobacterium group</taxon>
        <taxon>Rhizobium</taxon>
    </lineage>
</organism>
<evidence type="ECO:0000313" key="3">
    <source>
        <dbReference type="Proteomes" id="UP001235269"/>
    </source>
</evidence>
<keyword evidence="3" id="KW-1185">Reference proteome</keyword>
<name>A0ABU0IBE2_9HYPH</name>
<dbReference type="EMBL" id="JAUSWH010000004">
    <property type="protein sequence ID" value="MDQ0455530.1"/>
    <property type="molecule type" value="Genomic_DNA"/>
</dbReference>